<reference evidence="3" key="1">
    <citation type="submission" date="2020-05" db="EMBL/GenBank/DDBJ databases">
        <authorList>
            <person name="Chiriac C."/>
            <person name="Salcher M."/>
            <person name="Ghai R."/>
            <person name="Kavagutti S V."/>
        </authorList>
    </citation>
    <scope>NUCLEOTIDE SEQUENCE</scope>
</reference>
<dbReference type="EMBL" id="CAEZWR010000011">
    <property type="protein sequence ID" value="CAB4655048.1"/>
    <property type="molecule type" value="Genomic_DNA"/>
</dbReference>
<protein>
    <submittedName>
        <fullName evidence="3">Unannotated protein</fullName>
    </submittedName>
</protein>
<evidence type="ECO:0000313" key="3">
    <source>
        <dbReference type="EMBL" id="CAB4655048.1"/>
    </source>
</evidence>
<feature type="domain" description="YHYH" evidence="2">
    <location>
        <begin position="124"/>
        <end position="219"/>
    </location>
</feature>
<gene>
    <name evidence="3" type="ORF">UFOPK2282_00167</name>
</gene>
<dbReference type="PROSITE" id="PS51318">
    <property type="entry name" value="TAT"/>
    <property type="match status" value="1"/>
</dbReference>
<dbReference type="Pfam" id="PF14240">
    <property type="entry name" value="YHYH"/>
    <property type="match status" value="1"/>
</dbReference>
<name>A0A6J6L1I4_9ZZZZ</name>
<dbReference type="InterPro" id="IPR006311">
    <property type="entry name" value="TAT_signal"/>
</dbReference>
<proteinExistence type="predicted"/>
<dbReference type="InterPro" id="IPR025924">
    <property type="entry name" value="YHYH_dom"/>
</dbReference>
<feature type="compositionally biased region" description="Basic and acidic residues" evidence="1">
    <location>
        <begin position="7"/>
        <end position="28"/>
    </location>
</feature>
<accession>A0A6J6L1I4</accession>
<dbReference type="PANTHER" id="PTHR30289:SF8">
    <property type="entry name" value="YHYH DOMAIN-CONTAINING PROTEIN"/>
    <property type="match status" value="1"/>
</dbReference>
<dbReference type="PANTHER" id="PTHR30289">
    <property type="entry name" value="UNCHARACTERIZED PROTEIN YBCL-RELATED"/>
    <property type="match status" value="1"/>
</dbReference>
<sequence length="343" mass="36962">MAHNHHFHADSGTHLDHGQGNGHGHEISHLPELDRRSLLLGAGAVASLGLLSMLARPAAAHAATTGLTKLPGFDAFASSVKVMRSGKYYLVESSGLPAHNMMVGIKSWQQQVPNAQSYTGTRAWSIPATPVLSKAPMSAKNHFLRGAIALAVNGVPIFNALNNRGDDAYLSGELDNWGGHCGRADDYHYHVAPLHLQSIVGRTSPIAYALDGYPIYGTTEPDGSAVVGLDEFNGHFDKKKKYHYHGTSTYPYINGGFKGVVSEVEGQVSPQPSANPYRDGGEPLRGAVVTNFVQTGPTAYDLTYALNGGNYHVRYATSGNEMSVDYVDPQGAIRHEVYTRRNR</sequence>
<organism evidence="3">
    <name type="scientific">freshwater metagenome</name>
    <dbReference type="NCBI Taxonomy" id="449393"/>
    <lineage>
        <taxon>unclassified sequences</taxon>
        <taxon>metagenomes</taxon>
        <taxon>ecological metagenomes</taxon>
    </lineage>
</organism>
<dbReference type="AlphaFoldDB" id="A0A6J6L1I4"/>
<evidence type="ECO:0000256" key="1">
    <source>
        <dbReference type="SAM" id="MobiDB-lite"/>
    </source>
</evidence>
<evidence type="ECO:0000259" key="2">
    <source>
        <dbReference type="Pfam" id="PF14240"/>
    </source>
</evidence>
<feature type="region of interest" description="Disordered" evidence="1">
    <location>
        <begin position="1"/>
        <end position="28"/>
    </location>
</feature>